<dbReference type="RefSeq" id="WP_126797997.1">
    <property type="nucleotide sequence ID" value="NZ_PIPO01000001.1"/>
</dbReference>
<dbReference type="InterPro" id="IPR004714">
    <property type="entry name" value="Cyt_oxidase_maturation_cbb3"/>
</dbReference>
<proteinExistence type="predicted"/>
<reference evidence="2 3" key="1">
    <citation type="journal article" date="2011" name="Front. Microbiol.">
        <title>Genomic signatures of strain selection and enhancement in Bacillus atrophaeus var. globigii, a historical biowarfare simulant.</title>
        <authorList>
            <person name="Gibbons H.S."/>
            <person name="Broomall S.M."/>
            <person name="McNew L.A."/>
            <person name="Daligault H."/>
            <person name="Chapman C."/>
            <person name="Bruce D."/>
            <person name="Karavis M."/>
            <person name="Krepps M."/>
            <person name="McGregor P.A."/>
            <person name="Hong C."/>
            <person name="Park K.H."/>
            <person name="Akmal A."/>
            <person name="Feldman A."/>
            <person name="Lin J.S."/>
            <person name="Chang W.E."/>
            <person name="Higgs B.W."/>
            <person name="Demirev P."/>
            <person name="Lindquist J."/>
            <person name="Liem A."/>
            <person name="Fochler E."/>
            <person name="Read T.D."/>
            <person name="Tapia R."/>
            <person name="Johnson S."/>
            <person name="Bishop-Lilly K.A."/>
            <person name="Detter C."/>
            <person name="Han C."/>
            <person name="Sozhamannan S."/>
            <person name="Rosenzweig C.N."/>
            <person name="Skowronski E.W."/>
        </authorList>
    </citation>
    <scope>NUCLEOTIDE SEQUENCE [LARGE SCALE GENOMIC DNA]</scope>
    <source>
        <strain evidence="2 3">Y4G10-17</strain>
    </source>
</reference>
<dbReference type="NCBIfam" id="TIGR00847">
    <property type="entry name" value="ccoS"/>
    <property type="match status" value="1"/>
</dbReference>
<organism evidence="2 3">
    <name type="scientific">Aliidiomarina soli</name>
    <dbReference type="NCBI Taxonomy" id="1928574"/>
    <lineage>
        <taxon>Bacteria</taxon>
        <taxon>Pseudomonadati</taxon>
        <taxon>Pseudomonadota</taxon>
        <taxon>Gammaproteobacteria</taxon>
        <taxon>Alteromonadales</taxon>
        <taxon>Idiomarinaceae</taxon>
        <taxon>Aliidiomarina</taxon>
    </lineage>
</organism>
<name>A0A432WMC6_9GAMM</name>
<dbReference type="PANTHER" id="PTHR41532:SF1">
    <property type="entry name" value="FIXS PROTEIN"/>
    <property type="match status" value="1"/>
</dbReference>
<dbReference type="Proteomes" id="UP000287823">
    <property type="component" value="Unassembled WGS sequence"/>
</dbReference>
<feature type="transmembrane region" description="Helical" evidence="1">
    <location>
        <begin position="6"/>
        <end position="26"/>
    </location>
</feature>
<accession>A0A432WMC6</accession>
<keyword evidence="1" id="KW-0472">Membrane</keyword>
<evidence type="ECO:0000256" key="1">
    <source>
        <dbReference type="SAM" id="Phobius"/>
    </source>
</evidence>
<protein>
    <submittedName>
        <fullName evidence="2">Cbb3-type cytochrome oxidase assembly protein CcoS</fullName>
    </submittedName>
</protein>
<keyword evidence="3" id="KW-1185">Reference proteome</keyword>
<dbReference type="PANTHER" id="PTHR41532">
    <property type="entry name" value="FIXS PROTEIN"/>
    <property type="match status" value="1"/>
</dbReference>
<sequence length="60" mass="6801">MEILHIAVPAAILLVAFAIGIFWWAVRHGQFDDLERQGMNILLDEEPKKAKKTKKPDAES</sequence>
<evidence type="ECO:0000313" key="3">
    <source>
        <dbReference type="Proteomes" id="UP000287823"/>
    </source>
</evidence>
<dbReference type="EMBL" id="PIPO01000001">
    <property type="protein sequence ID" value="RUO34966.1"/>
    <property type="molecule type" value="Genomic_DNA"/>
</dbReference>
<evidence type="ECO:0000313" key="2">
    <source>
        <dbReference type="EMBL" id="RUO34966.1"/>
    </source>
</evidence>
<comment type="caution">
    <text evidence="2">The sequence shown here is derived from an EMBL/GenBank/DDBJ whole genome shotgun (WGS) entry which is preliminary data.</text>
</comment>
<keyword evidence="1" id="KW-0812">Transmembrane</keyword>
<dbReference type="Pfam" id="PF03597">
    <property type="entry name" value="FixS"/>
    <property type="match status" value="1"/>
</dbReference>
<gene>
    <name evidence="2" type="primary">ccoS</name>
    <name evidence="2" type="ORF">CWE14_02950</name>
</gene>
<keyword evidence="1" id="KW-1133">Transmembrane helix</keyword>
<dbReference type="AlphaFoldDB" id="A0A432WMC6"/>